<dbReference type="EMBL" id="DXFQ01000069">
    <property type="protein sequence ID" value="HIX19786.1"/>
    <property type="molecule type" value="Genomic_DNA"/>
</dbReference>
<comment type="similarity">
    <text evidence="1">Belongs to the glycosyl hydrolase 20 family.</text>
</comment>
<keyword evidence="3" id="KW-0326">Glycosidase</keyword>
<dbReference type="Proteomes" id="UP000823964">
    <property type="component" value="Unassembled WGS sequence"/>
</dbReference>
<dbReference type="AlphaFoldDB" id="A0A9D1VAX3"/>
<evidence type="ECO:0000256" key="1">
    <source>
        <dbReference type="ARBA" id="ARBA00006285"/>
    </source>
</evidence>
<dbReference type="Pfam" id="PF00728">
    <property type="entry name" value="Glyco_hydro_20"/>
    <property type="match status" value="1"/>
</dbReference>
<evidence type="ECO:0000313" key="10">
    <source>
        <dbReference type="Proteomes" id="UP000823964"/>
    </source>
</evidence>
<dbReference type="SUPFAM" id="SSF55545">
    <property type="entry name" value="beta-N-acetylhexosaminidase-like domain"/>
    <property type="match status" value="1"/>
</dbReference>
<dbReference type="InterPro" id="IPR029018">
    <property type="entry name" value="Hex-like_dom2"/>
</dbReference>
<reference evidence="9" key="1">
    <citation type="journal article" date="2021" name="PeerJ">
        <title>Extensive microbial diversity within the chicken gut microbiome revealed by metagenomics and culture.</title>
        <authorList>
            <person name="Gilroy R."/>
            <person name="Ravi A."/>
            <person name="Getino M."/>
            <person name="Pursley I."/>
            <person name="Horton D.L."/>
            <person name="Alikhan N.F."/>
            <person name="Baker D."/>
            <person name="Gharbi K."/>
            <person name="Hall N."/>
            <person name="Watson M."/>
            <person name="Adriaenssens E.M."/>
            <person name="Foster-Nyarko E."/>
            <person name="Jarju S."/>
            <person name="Secka A."/>
            <person name="Antonio M."/>
            <person name="Oren A."/>
            <person name="Chaudhuri R.R."/>
            <person name="La Ragione R."/>
            <person name="Hildebrand F."/>
            <person name="Pallen M.J."/>
        </authorList>
    </citation>
    <scope>NUCLEOTIDE SEQUENCE</scope>
    <source>
        <strain evidence="9">14975</strain>
    </source>
</reference>
<dbReference type="PANTHER" id="PTHR43678:SF1">
    <property type="entry name" value="BETA-N-ACETYLHEXOSAMINIDASE"/>
    <property type="match status" value="1"/>
</dbReference>
<feature type="domain" description="Beta-hexosaminidase bacterial type N-terminal" evidence="8">
    <location>
        <begin position="112"/>
        <end position="233"/>
    </location>
</feature>
<name>A0A9D1VAX3_9BACT</name>
<evidence type="ECO:0000259" key="7">
    <source>
        <dbReference type="Pfam" id="PF00728"/>
    </source>
</evidence>
<keyword evidence="6" id="KW-0732">Signal</keyword>
<dbReference type="InterPro" id="IPR015883">
    <property type="entry name" value="Glyco_hydro_20_cat"/>
</dbReference>
<organism evidence="9 10">
    <name type="scientific">Candidatus Akkermansia intestinigallinarum</name>
    <dbReference type="NCBI Taxonomy" id="2838431"/>
    <lineage>
        <taxon>Bacteria</taxon>
        <taxon>Pseudomonadati</taxon>
        <taxon>Verrucomicrobiota</taxon>
        <taxon>Verrucomicrobiia</taxon>
        <taxon>Verrucomicrobiales</taxon>
        <taxon>Akkermansiaceae</taxon>
        <taxon>Akkermansia</taxon>
    </lineage>
</organism>
<reference evidence="9" key="2">
    <citation type="submission" date="2021-04" db="EMBL/GenBank/DDBJ databases">
        <authorList>
            <person name="Gilroy R."/>
        </authorList>
    </citation>
    <scope>NUCLEOTIDE SEQUENCE</scope>
    <source>
        <strain evidence="9">14975</strain>
    </source>
</reference>
<feature type="chain" id="PRO_5039103756" evidence="6">
    <location>
        <begin position="20"/>
        <end position="780"/>
    </location>
</feature>
<keyword evidence="2" id="KW-0378">Hydrolase</keyword>
<proteinExistence type="inferred from homology"/>
<evidence type="ECO:0000259" key="8">
    <source>
        <dbReference type="Pfam" id="PF02838"/>
    </source>
</evidence>
<dbReference type="PRINTS" id="PR00738">
    <property type="entry name" value="GLHYDRLASE20"/>
</dbReference>
<dbReference type="Pfam" id="PF02838">
    <property type="entry name" value="Glyco_hydro_20b"/>
    <property type="match status" value="1"/>
</dbReference>
<feature type="compositionally biased region" description="Basic and acidic residues" evidence="5">
    <location>
        <begin position="748"/>
        <end position="766"/>
    </location>
</feature>
<gene>
    <name evidence="9" type="ORF">H9862_04190</name>
</gene>
<dbReference type="Gene3D" id="3.30.379.10">
    <property type="entry name" value="Chitobiase/beta-hexosaminidase domain 2-like"/>
    <property type="match status" value="1"/>
</dbReference>
<dbReference type="PANTHER" id="PTHR43678">
    <property type="entry name" value="PUTATIVE (AFU_ORTHOLOGUE AFUA_2G00640)-RELATED"/>
    <property type="match status" value="1"/>
</dbReference>
<feature type="domain" description="Glycoside hydrolase family 20 catalytic" evidence="7">
    <location>
        <begin position="237"/>
        <end position="418"/>
    </location>
</feature>
<dbReference type="GO" id="GO:0004563">
    <property type="term" value="F:beta-N-acetylhexosaminidase activity"/>
    <property type="evidence" value="ECO:0007669"/>
    <property type="project" value="InterPro"/>
</dbReference>
<accession>A0A9D1VAX3</accession>
<dbReference type="CDD" id="cd06564">
    <property type="entry name" value="GH20_DspB_LnbB-like"/>
    <property type="match status" value="1"/>
</dbReference>
<dbReference type="SUPFAM" id="SSF51445">
    <property type="entry name" value="(Trans)glycosidases"/>
    <property type="match status" value="1"/>
</dbReference>
<feature type="signal peptide" evidence="6">
    <location>
        <begin position="1"/>
        <end position="19"/>
    </location>
</feature>
<evidence type="ECO:0000256" key="6">
    <source>
        <dbReference type="SAM" id="SignalP"/>
    </source>
</evidence>
<evidence type="ECO:0000256" key="4">
    <source>
        <dbReference type="PIRSR" id="PIRSR625705-1"/>
    </source>
</evidence>
<dbReference type="InterPro" id="IPR025705">
    <property type="entry name" value="Beta_hexosaminidase_sua/sub"/>
</dbReference>
<dbReference type="InterPro" id="IPR015882">
    <property type="entry name" value="HEX_bac_N"/>
</dbReference>
<feature type="active site" description="Proton donor" evidence="4">
    <location>
        <position position="417"/>
    </location>
</feature>
<dbReference type="GO" id="GO:0005975">
    <property type="term" value="P:carbohydrate metabolic process"/>
    <property type="evidence" value="ECO:0007669"/>
    <property type="project" value="InterPro"/>
</dbReference>
<dbReference type="Gene3D" id="3.20.20.80">
    <property type="entry name" value="Glycosidases"/>
    <property type="match status" value="1"/>
</dbReference>
<evidence type="ECO:0000256" key="3">
    <source>
        <dbReference type="ARBA" id="ARBA00023295"/>
    </source>
</evidence>
<dbReference type="InterPro" id="IPR017853">
    <property type="entry name" value="GH"/>
</dbReference>
<evidence type="ECO:0000256" key="5">
    <source>
        <dbReference type="SAM" id="MobiDB-lite"/>
    </source>
</evidence>
<comment type="caution">
    <text evidence="9">The sequence shown here is derived from an EMBL/GenBank/DDBJ whole genome shotgun (WGS) entry which is preliminary data.</text>
</comment>
<sequence>MRTTTLMMIAACGAGTLFAQSAKEVADNLRMPDLKPGATQFPVPEAPGAEVTILGADYEQIITDKGKISPVISDTPVNISFKVTKDGKTAVSKDYGLTIRPEKAAEEGLNPKPQTIPALLEWKGGKGTLKPGRIEVTADGKGIKTLPIKEIQDELNSRRAAGEAGSDATTLVKLNLVKDSAYNLGDEGYILKISHNGVTITACTEQALYWGTRSLVQILQLHDGELPCGTAIDFPRYGLRGFMLDVGRVPIPMDYLFDVVRTMAWYKMNDLHLHLNDNYIFHENYVDAGKDPFVESYDGFRLESRMKSRDGRPITSRDLSYSKKEFRALIEFARARGVNIVPEFDTPGHALSFTRTRPDLIYQGPMSNPKRRCEMLDASNPEALKFVGKVWDEYLKPDKKIGTAVFEGCTVHIGADEFYGANEDYRKYMDGLVKFVISRGYTPRVWGSLNHKPGKTPVQAEGVQLNLWSSGWAKAWDSVNDGFDVINTNDGALYIVPFADYYRMDLRPKQTYNNWKPNVIGGETLPAGHPKLLGATFAIWNDMTDMRHNGYAPYDIWGMFSDSADILSQKMWGTEQNPVSFEQHKAMIAKLGVAPGTNPYKLQPWHSFKLGQKVQGAKKLDLGSVGPNYHLTMKLTLKKAPKGRKQVLLSSRDGQFLAVNKEGKVGFKRNDSIEFYWDCELPVGKEVTLELIGKPGSTELIIDGKKAEGLTMKAFKGGNKKLKPTFILPLQMLAPSFQGEVSALEVTHETPESLRDRFKSDAKEPEAPAGDAVATPGSGV</sequence>
<protein>
    <submittedName>
        <fullName evidence="9">Family 20 glycosylhydrolase</fullName>
    </submittedName>
</protein>
<feature type="region of interest" description="Disordered" evidence="5">
    <location>
        <begin position="748"/>
        <end position="780"/>
    </location>
</feature>
<evidence type="ECO:0000256" key="2">
    <source>
        <dbReference type="ARBA" id="ARBA00022801"/>
    </source>
</evidence>
<evidence type="ECO:0000313" key="9">
    <source>
        <dbReference type="EMBL" id="HIX19786.1"/>
    </source>
</evidence>
<dbReference type="InterPro" id="IPR052764">
    <property type="entry name" value="GH20_Enzymes"/>
</dbReference>